<feature type="region of interest" description="Disordered" evidence="1">
    <location>
        <begin position="96"/>
        <end position="126"/>
    </location>
</feature>
<sequence>MPPSVSAALRSVGSCASLGPIAPLPSSRHASTVVQPDSGSTTAEGKNNGDKGMDIPWLSSPRSQASLVMTPAVQILASSPPASTCSPTCANLPLPPPSSPHSSLPGCTANSSTGPITSRSGATVGQDSLLPTARRFVSSSTLPFNASESSAPISDSSFASSVCPTSAHQLQTIGQNNSPVNFAHQPSVGEPETIATVASTTTVTVAACGQQSAITNRILPNLTLRRLWAPNDGWFRLPPPPRLITEWSVCVFLTSPST</sequence>
<evidence type="ECO:0000256" key="1">
    <source>
        <dbReference type="SAM" id="MobiDB-lite"/>
    </source>
</evidence>
<dbReference type="AlphaFoldDB" id="A0A448WB67"/>
<comment type="caution">
    <text evidence="2">The sequence shown here is derived from an EMBL/GenBank/DDBJ whole genome shotgun (WGS) entry which is preliminary data.</text>
</comment>
<dbReference type="Proteomes" id="UP000784294">
    <property type="component" value="Unassembled WGS sequence"/>
</dbReference>
<evidence type="ECO:0000313" key="3">
    <source>
        <dbReference type="Proteomes" id="UP000784294"/>
    </source>
</evidence>
<keyword evidence="3" id="KW-1185">Reference proteome</keyword>
<accession>A0A448WB67</accession>
<name>A0A448WB67_9PLAT</name>
<reference evidence="2" key="1">
    <citation type="submission" date="2018-11" db="EMBL/GenBank/DDBJ databases">
        <authorList>
            <consortium name="Pathogen Informatics"/>
        </authorList>
    </citation>
    <scope>NUCLEOTIDE SEQUENCE</scope>
</reference>
<evidence type="ECO:0000313" key="2">
    <source>
        <dbReference type="EMBL" id="VEL07453.1"/>
    </source>
</evidence>
<proteinExistence type="predicted"/>
<gene>
    <name evidence="2" type="ORF">PXEA_LOCUS893</name>
</gene>
<dbReference type="EMBL" id="CAAALY010001768">
    <property type="protein sequence ID" value="VEL07453.1"/>
    <property type="molecule type" value="Genomic_DNA"/>
</dbReference>
<protein>
    <submittedName>
        <fullName evidence="2">Uncharacterized protein</fullName>
    </submittedName>
</protein>
<organism evidence="2 3">
    <name type="scientific">Protopolystoma xenopodis</name>
    <dbReference type="NCBI Taxonomy" id="117903"/>
    <lineage>
        <taxon>Eukaryota</taxon>
        <taxon>Metazoa</taxon>
        <taxon>Spiralia</taxon>
        <taxon>Lophotrochozoa</taxon>
        <taxon>Platyhelminthes</taxon>
        <taxon>Monogenea</taxon>
        <taxon>Polyopisthocotylea</taxon>
        <taxon>Polystomatidea</taxon>
        <taxon>Polystomatidae</taxon>
        <taxon>Protopolystoma</taxon>
    </lineage>
</organism>
<feature type="compositionally biased region" description="Polar residues" evidence="1">
    <location>
        <begin position="28"/>
        <end position="45"/>
    </location>
</feature>
<feature type="compositionally biased region" description="Polar residues" evidence="1">
    <location>
        <begin position="108"/>
        <end position="126"/>
    </location>
</feature>
<feature type="region of interest" description="Disordered" evidence="1">
    <location>
        <begin position="23"/>
        <end position="59"/>
    </location>
</feature>